<evidence type="ECO:0000313" key="3">
    <source>
        <dbReference type="Proteomes" id="UP000787472"/>
    </source>
</evidence>
<dbReference type="GO" id="GO:0006355">
    <property type="term" value="P:regulation of DNA-templated transcription"/>
    <property type="evidence" value="ECO:0007669"/>
    <property type="project" value="TreeGrafter"/>
</dbReference>
<dbReference type="InterPro" id="IPR029062">
    <property type="entry name" value="Class_I_gatase-like"/>
</dbReference>
<sequence>MRVGIYIYDGAEVLDFSGPFEVFSTASRVCSSAHPFEVFLVGESGNVVTARAGYRVIPDYGFHNHPGIDVLLVAGGVHAVEMTKPTVLQWVATQAQQVQVMASVCTGAFLLAAAEVLPLAATGQQVTTHWEDIEDLRKQFPELEVMAGVRWVDEGKVLTSGGISAGIDMSLHLVNRLHSRELAEQTARQMEFVWTGA</sequence>
<dbReference type="PANTHER" id="PTHR43130:SF14">
    <property type="entry name" value="DJ-1_PFPI DOMAIN-CONTAINING PROTEIN"/>
    <property type="match status" value="1"/>
</dbReference>
<comment type="caution">
    <text evidence="2">The sequence shown here is derived from an EMBL/GenBank/DDBJ whole genome shotgun (WGS) entry which is preliminary data.</text>
</comment>
<dbReference type="EMBL" id="JAAONZ010000010">
    <property type="protein sequence ID" value="NHO66513.1"/>
    <property type="molecule type" value="Genomic_DNA"/>
</dbReference>
<gene>
    <name evidence="2" type="ORF">G8770_13270</name>
</gene>
<accession>A0A9E5JTG4</accession>
<protein>
    <submittedName>
        <fullName evidence="2">DJ-1/PfpI family protein</fullName>
    </submittedName>
</protein>
<evidence type="ECO:0000313" key="2">
    <source>
        <dbReference type="EMBL" id="NHO66513.1"/>
    </source>
</evidence>
<reference evidence="2" key="1">
    <citation type="submission" date="2020-03" db="EMBL/GenBank/DDBJ databases">
        <authorList>
            <person name="Guo F."/>
        </authorList>
    </citation>
    <scope>NUCLEOTIDE SEQUENCE</scope>
    <source>
        <strain evidence="2">JCM 30134</strain>
    </source>
</reference>
<dbReference type="Gene3D" id="3.40.50.880">
    <property type="match status" value="1"/>
</dbReference>
<dbReference type="InterPro" id="IPR052158">
    <property type="entry name" value="INH-QAR"/>
</dbReference>
<dbReference type="AlphaFoldDB" id="A0A9E5JTG4"/>
<organism evidence="2 3">
    <name type="scientific">Pseudomaricurvus hydrocarbonicus</name>
    <dbReference type="NCBI Taxonomy" id="1470433"/>
    <lineage>
        <taxon>Bacteria</taxon>
        <taxon>Pseudomonadati</taxon>
        <taxon>Pseudomonadota</taxon>
        <taxon>Gammaproteobacteria</taxon>
        <taxon>Cellvibrionales</taxon>
        <taxon>Cellvibrionaceae</taxon>
        <taxon>Pseudomaricurvus</taxon>
    </lineage>
</organism>
<name>A0A9E5JTG4_9GAMM</name>
<evidence type="ECO:0000259" key="1">
    <source>
        <dbReference type="Pfam" id="PF01965"/>
    </source>
</evidence>
<proteinExistence type="predicted"/>
<dbReference type="CDD" id="cd03139">
    <property type="entry name" value="GATase1_PfpI_2"/>
    <property type="match status" value="1"/>
</dbReference>
<feature type="domain" description="DJ-1/PfpI" evidence="1">
    <location>
        <begin position="1"/>
        <end position="175"/>
    </location>
</feature>
<dbReference type="RefSeq" id="WP_167187502.1">
    <property type="nucleotide sequence ID" value="NZ_JAAONZ010000010.1"/>
</dbReference>
<dbReference type="SUPFAM" id="SSF52317">
    <property type="entry name" value="Class I glutamine amidotransferase-like"/>
    <property type="match status" value="1"/>
</dbReference>
<keyword evidence="3" id="KW-1185">Reference proteome</keyword>
<dbReference type="InterPro" id="IPR002818">
    <property type="entry name" value="DJ-1/PfpI"/>
</dbReference>
<dbReference type="Pfam" id="PF01965">
    <property type="entry name" value="DJ-1_PfpI"/>
    <property type="match status" value="1"/>
</dbReference>
<dbReference type="PANTHER" id="PTHR43130">
    <property type="entry name" value="ARAC-FAMILY TRANSCRIPTIONAL REGULATOR"/>
    <property type="match status" value="1"/>
</dbReference>
<dbReference type="Proteomes" id="UP000787472">
    <property type="component" value="Unassembled WGS sequence"/>
</dbReference>